<reference evidence="2" key="1">
    <citation type="submission" date="2022-06" db="EMBL/GenBank/DDBJ databases">
        <authorList>
            <person name="Goudenege D."/>
            <person name="Le Roux F."/>
        </authorList>
    </citation>
    <scope>NUCLEOTIDE SEQUENCE</scope>
    <source>
        <strain evidence="2">12-063</strain>
    </source>
</reference>
<dbReference type="Pfam" id="PF12728">
    <property type="entry name" value="HTH_17"/>
    <property type="match status" value="1"/>
</dbReference>
<proteinExistence type="predicted"/>
<comment type="caution">
    <text evidence="2">The sequence shown here is derived from an EMBL/GenBank/DDBJ whole genome shotgun (WGS) entry which is preliminary data.</text>
</comment>
<feature type="domain" description="Helix-turn-helix" evidence="1">
    <location>
        <begin position="6"/>
        <end position="58"/>
    </location>
</feature>
<dbReference type="InterPro" id="IPR009061">
    <property type="entry name" value="DNA-bd_dom_put_sf"/>
</dbReference>
<dbReference type="Proteomes" id="UP001152658">
    <property type="component" value="Unassembled WGS sequence"/>
</dbReference>
<organism evidence="2 3">
    <name type="scientific">Vibrio aestuarianus</name>
    <dbReference type="NCBI Taxonomy" id="28171"/>
    <lineage>
        <taxon>Bacteria</taxon>
        <taxon>Pseudomonadati</taxon>
        <taxon>Pseudomonadota</taxon>
        <taxon>Gammaproteobacteria</taxon>
        <taxon>Vibrionales</taxon>
        <taxon>Vibrionaceae</taxon>
        <taxon>Vibrio</taxon>
    </lineage>
</organism>
<evidence type="ECO:0000313" key="3">
    <source>
        <dbReference type="Proteomes" id="UP001152658"/>
    </source>
</evidence>
<dbReference type="Gene3D" id="1.10.238.160">
    <property type="match status" value="1"/>
</dbReference>
<evidence type="ECO:0000313" key="2">
    <source>
        <dbReference type="EMBL" id="CAH8209820.1"/>
    </source>
</evidence>
<protein>
    <submittedName>
        <fullName evidence="2">AlpA family phage regulatory protein</fullName>
    </submittedName>
</protein>
<name>A0ABM9FMB9_9VIBR</name>
<accession>A0ABM9FMB9</accession>
<dbReference type="EMBL" id="CALYLK010000128">
    <property type="protein sequence ID" value="CAH8209820.1"/>
    <property type="molecule type" value="Genomic_DNA"/>
</dbReference>
<dbReference type="InterPro" id="IPR041657">
    <property type="entry name" value="HTH_17"/>
</dbReference>
<dbReference type="SUPFAM" id="SSF46955">
    <property type="entry name" value="Putative DNA-binding domain"/>
    <property type="match status" value="1"/>
</dbReference>
<keyword evidence="3" id="KW-1185">Reference proteome</keyword>
<gene>
    <name evidence="2" type="ORF">VAE063_880065</name>
</gene>
<sequence>MNTERLLTYKDIGTMLNRNYKTIWKWVKIGIFPEPVRFQGRTIGWKRADIEKWLSENS</sequence>
<evidence type="ECO:0000259" key="1">
    <source>
        <dbReference type="Pfam" id="PF12728"/>
    </source>
</evidence>
<dbReference type="RefSeq" id="WP_168520728.1">
    <property type="nucleotide sequence ID" value="NZ_CALYLB010000036.1"/>
</dbReference>